<evidence type="ECO:0000256" key="1">
    <source>
        <dbReference type="SAM" id="SignalP"/>
    </source>
</evidence>
<keyword evidence="1" id="KW-0732">Signal</keyword>
<reference evidence="3 4" key="1">
    <citation type="submission" date="2017-12" db="EMBL/GenBank/DDBJ databases">
        <title>Hemimetabolous genomes reveal molecular basis of termite eusociality.</title>
        <authorList>
            <person name="Harrison M.C."/>
            <person name="Jongepier E."/>
            <person name="Robertson H.M."/>
            <person name="Arning N."/>
            <person name="Bitard-Feildel T."/>
            <person name="Chao H."/>
            <person name="Childers C.P."/>
            <person name="Dinh H."/>
            <person name="Doddapaneni H."/>
            <person name="Dugan S."/>
            <person name="Gowin J."/>
            <person name="Greiner C."/>
            <person name="Han Y."/>
            <person name="Hu H."/>
            <person name="Hughes D.S.T."/>
            <person name="Huylmans A.-K."/>
            <person name="Kemena C."/>
            <person name="Kremer L.P.M."/>
            <person name="Lee S.L."/>
            <person name="Lopez-Ezquerra A."/>
            <person name="Mallet L."/>
            <person name="Monroy-Kuhn J.M."/>
            <person name="Moser A."/>
            <person name="Murali S.C."/>
            <person name="Muzny D.M."/>
            <person name="Otani S."/>
            <person name="Piulachs M.-D."/>
            <person name="Poelchau M."/>
            <person name="Qu J."/>
            <person name="Schaub F."/>
            <person name="Wada-Katsumata A."/>
            <person name="Worley K.C."/>
            <person name="Xie Q."/>
            <person name="Ylla G."/>
            <person name="Poulsen M."/>
            <person name="Gibbs R.A."/>
            <person name="Schal C."/>
            <person name="Richards S."/>
            <person name="Belles X."/>
            <person name="Korb J."/>
            <person name="Bornberg-Bauer E."/>
        </authorList>
    </citation>
    <scope>NUCLEOTIDE SEQUENCE [LARGE SCALE GENOMIC DNA]</scope>
    <source>
        <tissue evidence="3">Whole body</tissue>
    </source>
</reference>
<dbReference type="PANTHER" id="PTHR21177:SF7">
    <property type="entry name" value="GH11627P"/>
    <property type="match status" value="1"/>
</dbReference>
<organism evidence="3 4">
    <name type="scientific">Cryptotermes secundus</name>
    <dbReference type="NCBI Taxonomy" id="105785"/>
    <lineage>
        <taxon>Eukaryota</taxon>
        <taxon>Metazoa</taxon>
        <taxon>Ecdysozoa</taxon>
        <taxon>Arthropoda</taxon>
        <taxon>Hexapoda</taxon>
        <taxon>Insecta</taxon>
        <taxon>Pterygota</taxon>
        <taxon>Neoptera</taxon>
        <taxon>Polyneoptera</taxon>
        <taxon>Dictyoptera</taxon>
        <taxon>Blattodea</taxon>
        <taxon>Blattoidea</taxon>
        <taxon>Termitoidae</taxon>
        <taxon>Kalotermitidae</taxon>
        <taxon>Cryptotermitinae</taxon>
        <taxon>Cryptotermes</taxon>
    </lineage>
</organism>
<feature type="chain" id="PRO_5014367580" description="DUF4789 domain-containing protein" evidence="1">
    <location>
        <begin position="29"/>
        <end position="476"/>
    </location>
</feature>
<sequence length="476" mass="52520">MLGSRSIGSVFLICVVCLQAAVLPPPWADPVHNPCAAQPGGWQLLFWPADGRCYRIFQQGPPCPHTMELGPGIKGNAECHCPPGTAQSPQDALCHMLFKRGPCPQGQYFAPVSDKPGKSSISVWTRRGTCRVPDQCLEPGHVFWARDEMCYAQYTRGPCPKGELLTDIGSGGIAECKCRSTGALGQYYWASGDSCHEHFTRGPCLEKGTLFLPGGQCGCNKDLPHYDANTGLCYEIGGTGPCPPGHEFVLLGDKKELLNTTKAMCKCKEGHVLWSESGACHRLYTRGPCLAGQFLVNATSCVPIPCPQGQLYFPWESTCYKIGTRGSCPPGQIVMFENVVQPSVDEVSYRGICGCSGSTDTFKRHMTYDESDVSEQECDSKAGMVNWNETCYLIYTKGPCSTGQWLVPVREHRQWYEQTGQRKQLKAICECRPGYKPVKKIAKREIKTGSDIYIEQCQPFSVTLARFLNQNYNTQQ</sequence>
<dbReference type="FunCoup" id="A0A2J7PZI8">
    <property type="interactions" value="1"/>
</dbReference>
<comment type="caution">
    <text evidence="3">The sequence shown here is derived from an EMBL/GenBank/DDBJ whole genome shotgun (WGS) entry which is preliminary data.</text>
</comment>
<dbReference type="Pfam" id="PF16033">
    <property type="entry name" value="DUF4789"/>
    <property type="match status" value="2"/>
</dbReference>
<dbReference type="Proteomes" id="UP000235965">
    <property type="component" value="Unassembled WGS sequence"/>
</dbReference>
<feature type="domain" description="DUF4789" evidence="2">
    <location>
        <begin position="260"/>
        <end position="309"/>
    </location>
</feature>
<protein>
    <recommendedName>
        <fullName evidence="2">DUF4789 domain-containing protein</fullName>
    </recommendedName>
</protein>
<dbReference type="EMBL" id="NEVH01020335">
    <property type="protein sequence ID" value="PNF21745.1"/>
    <property type="molecule type" value="Genomic_DNA"/>
</dbReference>
<proteinExistence type="predicted"/>
<dbReference type="InterPro" id="IPR009030">
    <property type="entry name" value="Growth_fac_rcpt_cys_sf"/>
</dbReference>
<dbReference type="OrthoDB" id="6328618at2759"/>
<gene>
    <name evidence="3" type="ORF">B7P43_G10356</name>
</gene>
<evidence type="ECO:0000313" key="4">
    <source>
        <dbReference type="Proteomes" id="UP000235965"/>
    </source>
</evidence>
<feature type="domain" description="DUF4789" evidence="2">
    <location>
        <begin position="62"/>
        <end position="113"/>
    </location>
</feature>
<keyword evidence="4" id="KW-1185">Reference proteome</keyword>
<accession>A0A2J7PZI8</accession>
<feature type="signal peptide" evidence="1">
    <location>
        <begin position="1"/>
        <end position="28"/>
    </location>
</feature>
<dbReference type="STRING" id="105785.A0A2J7PZI8"/>
<dbReference type="InterPro" id="IPR031993">
    <property type="entry name" value="DUF4789"/>
</dbReference>
<name>A0A2J7PZI8_9NEOP</name>
<evidence type="ECO:0000313" key="3">
    <source>
        <dbReference type="EMBL" id="PNF21745.1"/>
    </source>
</evidence>
<dbReference type="SUPFAM" id="SSF57184">
    <property type="entry name" value="Growth factor receptor domain"/>
    <property type="match status" value="1"/>
</dbReference>
<evidence type="ECO:0000259" key="2">
    <source>
        <dbReference type="Pfam" id="PF16033"/>
    </source>
</evidence>
<dbReference type="AlphaFoldDB" id="A0A2J7PZI8"/>
<dbReference type="InParanoid" id="A0A2J7PZI8"/>
<dbReference type="PANTHER" id="PTHR21177">
    <property type="entry name" value="IP06524P-RELATED"/>
    <property type="match status" value="1"/>
</dbReference>